<keyword evidence="2" id="KW-0805">Transcription regulation</keyword>
<dbReference type="InterPro" id="IPR007630">
    <property type="entry name" value="RNA_pol_sigma70_r4"/>
</dbReference>
<accession>A0ABU8B5Y1</accession>
<dbReference type="InterPro" id="IPR014284">
    <property type="entry name" value="RNA_pol_sigma-70_dom"/>
</dbReference>
<dbReference type="EMBL" id="JAZHRV010000001">
    <property type="protein sequence ID" value="MEH2553951.1"/>
    <property type="molecule type" value="Genomic_DNA"/>
</dbReference>
<evidence type="ECO:0000313" key="8">
    <source>
        <dbReference type="Proteomes" id="UP001364224"/>
    </source>
</evidence>
<dbReference type="Gene3D" id="1.20.120.1810">
    <property type="match status" value="1"/>
</dbReference>
<proteinExistence type="inferred from homology"/>
<evidence type="ECO:0000313" key="7">
    <source>
        <dbReference type="EMBL" id="MEH2553951.1"/>
    </source>
</evidence>
<evidence type="ECO:0000256" key="1">
    <source>
        <dbReference type="ARBA" id="ARBA00007788"/>
    </source>
</evidence>
<evidence type="ECO:0000256" key="4">
    <source>
        <dbReference type="ARBA" id="ARBA00023125"/>
    </source>
</evidence>
<dbReference type="Pfam" id="PF04542">
    <property type="entry name" value="Sigma70_r2"/>
    <property type="match status" value="1"/>
</dbReference>
<comment type="caution">
    <text evidence="7">The sequence shown here is derived from an EMBL/GenBank/DDBJ whole genome shotgun (WGS) entry which is preliminary data.</text>
</comment>
<name>A0ABU8B5Y1_9BRAD</name>
<dbReference type="PROSITE" id="PS00716">
    <property type="entry name" value="SIGMA70_2"/>
    <property type="match status" value="1"/>
</dbReference>
<dbReference type="InterPro" id="IPR000943">
    <property type="entry name" value="RNA_pol_sigma70"/>
</dbReference>
<keyword evidence="8" id="KW-1185">Reference proteome</keyword>
<dbReference type="Pfam" id="PF04545">
    <property type="entry name" value="Sigma70_r4"/>
    <property type="match status" value="1"/>
</dbReference>
<comment type="similarity">
    <text evidence="1">Belongs to the sigma-70 factor family.</text>
</comment>
<feature type="domain" description="RNA polymerase sigma-70" evidence="6">
    <location>
        <begin position="260"/>
        <end position="286"/>
    </location>
</feature>
<dbReference type="InterPro" id="IPR013324">
    <property type="entry name" value="RNA_pol_sigma_r3/r4-like"/>
</dbReference>
<keyword evidence="4" id="KW-0238">DNA-binding</keyword>
<sequence>MNAHCTTLMSDRREILTEGRSRALVDEYASLIKRYVLLEPTREQQLARRWQEHRDRSATDALVTSHLRLAAKVARRYQRYDLPLADLIGEANLGLVIAASHFEPGRGARFSTYALWWIKAAIHDYILRSRSLVKIGTTAAQRKLFFGFRRAMNKFGGDRAGLTQEVAEAVARELVVPLREVIEMSSRLTGDVSLNAPVSDDGPTEWEAMLVDHSPNAEAIVAEQDESAQKAKALRSALDVLTARERRVFEARRLSEDPPSLEDLGRELSISGERVRQIETLAFEKVRRAATRNLRPALLPA</sequence>
<gene>
    <name evidence="7" type="ORF">V1286_001480</name>
</gene>
<dbReference type="NCBIfam" id="NF005143">
    <property type="entry name" value="PRK06596.1"/>
    <property type="match status" value="1"/>
</dbReference>
<evidence type="ECO:0000256" key="2">
    <source>
        <dbReference type="ARBA" id="ARBA00023015"/>
    </source>
</evidence>
<reference evidence="7 8" key="1">
    <citation type="submission" date="2024-02" db="EMBL/GenBank/DDBJ databases">
        <title>Adaptive strategies in a cosmopolitan and abundant soil bacterium.</title>
        <authorList>
            <person name="Carini P."/>
        </authorList>
    </citation>
    <scope>NUCLEOTIDE SEQUENCE [LARGE SCALE GENOMIC DNA]</scope>
    <source>
        <strain evidence="7 8">AZCC 1608</strain>
    </source>
</reference>
<evidence type="ECO:0000256" key="3">
    <source>
        <dbReference type="ARBA" id="ARBA00023082"/>
    </source>
</evidence>
<dbReference type="PANTHER" id="PTHR30376:SF3">
    <property type="entry name" value="RNA POLYMERASE SIGMA FACTOR RPOH"/>
    <property type="match status" value="1"/>
</dbReference>
<evidence type="ECO:0000256" key="5">
    <source>
        <dbReference type="ARBA" id="ARBA00023163"/>
    </source>
</evidence>
<organism evidence="7 8">
    <name type="scientific">Bradyrhizobium algeriense</name>
    <dbReference type="NCBI Taxonomy" id="634784"/>
    <lineage>
        <taxon>Bacteria</taxon>
        <taxon>Pseudomonadati</taxon>
        <taxon>Pseudomonadota</taxon>
        <taxon>Alphaproteobacteria</taxon>
        <taxon>Hyphomicrobiales</taxon>
        <taxon>Nitrobacteraceae</taxon>
        <taxon>Bradyrhizobium</taxon>
    </lineage>
</organism>
<evidence type="ECO:0000259" key="6">
    <source>
        <dbReference type="PROSITE" id="PS00716"/>
    </source>
</evidence>
<dbReference type="InterPro" id="IPR013325">
    <property type="entry name" value="RNA_pol_sigma_r2"/>
</dbReference>
<dbReference type="SUPFAM" id="SSF88946">
    <property type="entry name" value="Sigma2 domain of RNA polymerase sigma factors"/>
    <property type="match status" value="1"/>
</dbReference>
<keyword evidence="3" id="KW-0731">Sigma factor</keyword>
<dbReference type="PANTHER" id="PTHR30376">
    <property type="entry name" value="SIGMA FACTOR RPOH HEAT SHOCK RELATED"/>
    <property type="match status" value="1"/>
</dbReference>
<keyword evidence="5" id="KW-0804">Transcription</keyword>
<dbReference type="Proteomes" id="UP001364224">
    <property type="component" value="Unassembled WGS sequence"/>
</dbReference>
<protein>
    <submittedName>
        <fullName evidence="7">RNA polymerase sigma-32 factor</fullName>
    </submittedName>
</protein>
<dbReference type="InterPro" id="IPR050813">
    <property type="entry name" value="Sigma-70_Factor"/>
</dbReference>
<dbReference type="RefSeq" id="WP_108513385.1">
    <property type="nucleotide sequence ID" value="NZ_JAZHRV010000001.1"/>
</dbReference>
<dbReference type="InterPro" id="IPR007627">
    <property type="entry name" value="RNA_pol_sigma70_r2"/>
</dbReference>
<dbReference type="NCBIfam" id="TIGR02937">
    <property type="entry name" value="sigma70-ECF"/>
    <property type="match status" value="1"/>
</dbReference>
<dbReference type="Gene3D" id="1.20.140.160">
    <property type="match status" value="1"/>
</dbReference>
<dbReference type="SUPFAM" id="SSF88659">
    <property type="entry name" value="Sigma3 and sigma4 domains of RNA polymerase sigma factors"/>
    <property type="match status" value="1"/>
</dbReference>
<dbReference type="PRINTS" id="PR00046">
    <property type="entry name" value="SIGMA70FCT"/>
</dbReference>